<keyword evidence="2 4" id="KW-0560">Oxidoreductase</keyword>
<dbReference type="Proteomes" id="UP000190973">
    <property type="component" value="Unassembled WGS sequence"/>
</dbReference>
<feature type="domain" description="D-isomer specific 2-hydroxyacid dehydrogenase NAD-binding" evidence="6">
    <location>
        <begin position="126"/>
        <end position="300"/>
    </location>
</feature>
<proteinExistence type="inferred from homology"/>
<comment type="similarity">
    <text evidence="1 4">Belongs to the D-isomer specific 2-hydroxyacid dehydrogenase family.</text>
</comment>
<dbReference type="InterPro" id="IPR006139">
    <property type="entry name" value="D-isomer_2_OHA_DH_cat_dom"/>
</dbReference>
<name>A0A1S8SEB3_CLOBE</name>
<dbReference type="EMBL" id="LZZI01000012">
    <property type="protein sequence ID" value="OOM63445.1"/>
    <property type="molecule type" value="Genomic_DNA"/>
</dbReference>
<gene>
    <name evidence="7" type="ORF">CLBCK_10090</name>
</gene>
<reference evidence="7 8" key="1">
    <citation type="submission" date="2016-05" db="EMBL/GenBank/DDBJ databases">
        <title>Microbial solvent formation.</title>
        <authorList>
            <person name="Poehlein A."/>
            <person name="Montoya Solano J.D."/>
            <person name="Flitsch S."/>
            <person name="Krabben P."/>
            <person name="Duerre P."/>
            <person name="Daniel R."/>
        </authorList>
    </citation>
    <scope>NUCLEOTIDE SEQUENCE [LARGE SCALE GENOMIC DNA]</scope>
    <source>
        <strain evidence="7 8">DSM 53</strain>
    </source>
</reference>
<dbReference type="PANTHER" id="PTHR43333">
    <property type="entry name" value="2-HACID_DH_C DOMAIN-CONTAINING PROTEIN"/>
    <property type="match status" value="1"/>
</dbReference>
<evidence type="ECO:0000259" key="5">
    <source>
        <dbReference type="Pfam" id="PF00389"/>
    </source>
</evidence>
<evidence type="ECO:0000256" key="1">
    <source>
        <dbReference type="ARBA" id="ARBA00005854"/>
    </source>
</evidence>
<feature type="domain" description="D-isomer specific 2-hydroxyacid dehydrogenase catalytic" evidence="5">
    <location>
        <begin position="27"/>
        <end position="333"/>
    </location>
</feature>
<evidence type="ECO:0000256" key="4">
    <source>
        <dbReference type="RuleBase" id="RU003719"/>
    </source>
</evidence>
<dbReference type="InterPro" id="IPR036291">
    <property type="entry name" value="NAD(P)-bd_dom_sf"/>
</dbReference>
<evidence type="ECO:0000256" key="3">
    <source>
        <dbReference type="ARBA" id="ARBA00023027"/>
    </source>
</evidence>
<dbReference type="PROSITE" id="PS00671">
    <property type="entry name" value="D_2_HYDROXYACID_DH_3"/>
    <property type="match status" value="1"/>
</dbReference>
<dbReference type="InterPro" id="IPR006140">
    <property type="entry name" value="D-isomer_DH_NAD-bd"/>
</dbReference>
<keyword evidence="3" id="KW-0520">NAD</keyword>
<dbReference type="FunFam" id="3.40.50.720:FF:000363">
    <property type="entry name" value="D-isomer specific 2-hydroxyacid dehydrogenase"/>
    <property type="match status" value="1"/>
</dbReference>
<dbReference type="SUPFAM" id="SSF51735">
    <property type="entry name" value="NAD(P)-binding Rossmann-fold domains"/>
    <property type="match status" value="1"/>
</dbReference>
<protein>
    <submittedName>
        <fullName evidence="7">Hydroxypyruvate reductase</fullName>
        <ecNumber evidence="7">1.1.1.81</ecNumber>
    </submittedName>
</protein>
<dbReference type="GO" id="GO:0016618">
    <property type="term" value="F:hydroxypyruvate reductase [NAD(P)H] activity"/>
    <property type="evidence" value="ECO:0007669"/>
    <property type="project" value="UniProtKB-EC"/>
</dbReference>
<keyword evidence="7" id="KW-0670">Pyruvate</keyword>
<comment type="caution">
    <text evidence="7">The sequence shown here is derived from an EMBL/GenBank/DDBJ whole genome shotgun (WGS) entry which is preliminary data.</text>
</comment>
<evidence type="ECO:0000313" key="7">
    <source>
        <dbReference type="EMBL" id="OOM63445.1"/>
    </source>
</evidence>
<dbReference type="EC" id="1.1.1.81" evidence="7"/>
<dbReference type="Gene3D" id="3.40.50.720">
    <property type="entry name" value="NAD(P)-binding Rossmann-like Domain"/>
    <property type="match status" value="2"/>
</dbReference>
<sequence>MKLLKNKFMFLLYQKLAEGEIMNVINILILLPIREKQKKLIESASPNSKYIYSTSQNVDKQTVQEAEVIIGNPPAEMLIGSHNLKWIQLNSAGADAYIKEDTLGKGVLLTNATGAYGLAIAEHIIGVLLQLLKKLHIYRNNQKIHLWKDEGEVKSIYNSRILIVGLGNIGEEFAKRVKAFGAYIIGVRRSNTEKPEFINELYLMDKIDEILPTVDVVMLSLPSTKSTYKMFSKERLKLMKPGAILLNVGRGNVLDTDALCDLVESNHLLGAGLDVIDPEPLPKEHRLWDIENIIITPHVSGGYHIPETLEKIVQISAKNLRSFTNGEKLMNIVDLSTGYRTLK</sequence>
<dbReference type="InterPro" id="IPR029753">
    <property type="entry name" value="D-isomer_DH_CS"/>
</dbReference>
<dbReference type="Pfam" id="PF00389">
    <property type="entry name" value="2-Hacid_dh"/>
    <property type="match status" value="1"/>
</dbReference>
<evidence type="ECO:0000259" key="6">
    <source>
        <dbReference type="Pfam" id="PF02826"/>
    </source>
</evidence>
<dbReference type="GO" id="GO:0051287">
    <property type="term" value="F:NAD binding"/>
    <property type="evidence" value="ECO:0007669"/>
    <property type="project" value="InterPro"/>
</dbReference>
<accession>A0A1S8SEB3</accession>
<dbReference type="Pfam" id="PF02826">
    <property type="entry name" value="2-Hacid_dh_C"/>
    <property type="match status" value="1"/>
</dbReference>
<dbReference type="AlphaFoldDB" id="A0A1S8SEB3"/>
<dbReference type="PANTHER" id="PTHR43333:SF1">
    <property type="entry name" value="D-ISOMER SPECIFIC 2-HYDROXYACID DEHYDROGENASE NAD-BINDING DOMAIN-CONTAINING PROTEIN"/>
    <property type="match status" value="1"/>
</dbReference>
<evidence type="ECO:0000256" key="2">
    <source>
        <dbReference type="ARBA" id="ARBA00023002"/>
    </source>
</evidence>
<organism evidence="7 8">
    <name type="scientific">Clostridium beijerinckii</name>
    <name type="common">Clostridium MP</name>
    <dbReference type="NCBI Taxonomy" id="1520"/>
    <lineage>
        <taxon>Bacteria</taxon>
        <taxon>Bacillati</taxon>
        <taxon>Bacillota</taxon>
        <taxon>Clostridia</taxon>
        <taxon>Eubacteriales</taxon>
        <taxon>Clostridiaceae</taxon>
        <taxon>Clostridium</taxon>
    </lineage>
</organism>
<dbReference type="SUPFAM" id="SSF52283">
    <property type="entry name" value="Formate/glycerate dehydrogenase catalytic domain-like"/>
    <property type="match status" value="1"/>
</dbReference>
<evidence type="ECO:0000313" key="8">
    <source>
        <dbReference type="Proteomes" id="UP000190973"/>
    </source>
</evidence>
<dbReference type="CDD" id="cd05300">
    <property type="entry name" value="2-Hacid_dh_1"/>
    <property type="match status" value="1"/>
</dbReference>